<organism evidence="1 2">
    <name type="scientific">Desulfosporosinus metallidurans</name>
    <dbReference type="NCBI Taxonomy" id="1888891"/>
    <lineage>
        <taxon>Bacteria</taxon>
        <taxon>Bacillati</taxon>
        <taxon>Bacillota</taxon>
        <taxon>Clostridia</taxon>
        <taxon>Eubacteriales</taxon>
        <taxon>Desulfitobacteriaceae</taxon>
        <taxon>Desulfosporosinus</taxon>
    </lineage>
</organism>
<sequence length="56" mass="6329">MLRCPNCQSLDHLSKWIQYTAQTLKMNIILAANSAIYVCPKCLNSSPSKVLPRIDH</sequence>
<evidence type="ECO:0000313" key="1">
    <source>
        <dbReference type="EMBL" id="OLN28881.1"/>
    </source>
</evidence>
<dbReference type="AlphaFoldDB" id="A0A1Q8QNG5"/>
<gene>
    <name evidence="1" type="ORF">DSOL_3824</name>
</gene>
<dbReference type="Proteomes" id="UP000186102">
    <property type="component" value="Unassembled WGS sequence"/>
</dbReference>
<reference evidence="1 2" key="1">
    <citation type="submission" date="2016-09" db="EMBL/GenBank/DDBJ databases">
        <title>Complete genome of Desulfosporosinus sp. OL.</title>
        <authorList>
            <person name="Mardanov A."/>
            <person name="Beletsky A."/>
            <person name="Panova A."/>
            <person name="Karnachuk O."/>
            <person name="Ravin N."/>
        </authorList>
    </citation>
    <scope>NUCLEOTIDE SEQUENCE [LARGE SCALE GENOMIC DNA]</scope>
    <source>
        <strain evidence="1 2">OL</strain>
    </source>
</reference>
<evidence type="ECO:0000313" key="2">
    <source>
        <dbReference type="Proteomes" id="UP000186102"/>
    </source>
</evidence>
<comment type="caution">
    <text evidence="1">The sequence shown here is derived from an EMBL/GenBank/DDBJ whole genome shotgun (WGS) entry which is preliminary data.</text>
</comment>
<accession>A0A1Q8QNG5</accession>
<dbReference type="EMBL" id="MLBF01000038">
    <property type="protein sequence ID" value="OLN28881.1"/>
    <property type="molecule type" value="Genomic_DNA"/>
</dbReference>
<keyword evidence="2" id="KW-1185">Reference proteome</keyword>
<name>A0A1Q8QNG5_9FIRM</name>
<proteinExistence type="predicted"/>
<protein>
    <submittedName>
        <fullName evidence="1">Uncharacterized protein</fullName>
    </submittedName>
</protein>